<proteinExistence type="predicted"/>
<dbReference type="RefSeq" id="WP_297340683.1">
    <property type="nucleotide sequence ID" value="NZ_BAABWU010000008.1"/>
</dbReference>
<evidence type="ECO:0000313" key="2">
    <source>
        <dbReference type="EMBL" id="GAA6196866.1"/>
    </source>
</evidence>
<keyword evidence="1" id="KW-0812">Transmembrane</keyword>
<comment type="caution">
    <text evidence="2">The sequence shown here is derived from an EMBL/GenBank/DDBJ whole genome shotgun (WGS) entry which is preliminary data.</text>
</comment>
<dbReference type="Proteomes" id="UP001441944">
    <property type="component" value="Unassembled WGS sequence"/>
</dbReference>
<sequence length="59" mass="6372">MTSNELLGTVLGIAIVVVVIGLILAAMFYRPKTHKKLRSRSTFTHGIDDASVDGDGRDD</sequence>
<organism evidence="2 3">
    <name type="scientific">Pseudophaeobacter arcticus</name>
    <dbReference type="NCBI Taxonomy" id="385492"/>
    <lineage>
        <taxon>Bacteria</taxon>
        <taxon>Pseudomonadati</taxon>
        <taxon>Pseudomonadota</taxon>
        <taxon>Alphaproteobacteria</taxon>
        <taxon>Rhodobacterales</taxon>
        <taxon>Paracoccaceae</taxon>
        <taxon>Pseudophaeobacter</taxon>
    </lineage>
</organism>
<keyword evidence="3" id="KW-1185">Reference proteome</keyword>
<keyword evidence="1" id="KW-0472">Membrane</keyword>
<gene>
    <name evidence="2" type="ORF">NBRC116598_23100</name>
</gene>
<keyword evidence="1" id="KW-1133">Transmembrane helix</keyword>
<feature type="transmembrane region" description="Helical" evidence="1">
    <location>
        <begin position="6"/>
        <end position="29"/>
    </location>
</feature>
<evidence type="ECO:0000313" key="3">
    <source>
        <dbReference type="Proteomes" id="UP001441944"/>
    </source>
</evidence>
<accession>A0ABQ0ALX4</accession>
<name>A0ABQ0ALX4_9RHOB</name>
<dbReference type="EMBL" id="BAABWU010000008">
    <property type="protein sequence ID" value="GAA6196866.1"/>
    <property type="molecule type" value="Genomic_DNA"/>
</dbReference>
<reference evidence="2 3" key="1">
    <citation type="submission" date="2024-04" db="EMBL/GenBank/DDBJ databases">
        <title>Draft genome sequence of Pseudophaeobacter arcticus NBRC 116598.</title>
        <authorList>
            <person name="Miyakawa T."/>
            <person name="Kusuya Y."/>
            <person name="Miura T."/>
        </authorList>
    </citation>
    <scope>NUCLEOTIDE SEQUENCE [LARGE SCALE GENOMIC DNA]</scope>
    <source>
        <strain evidence="2 3">SU-CL00105</strain>
    </source>
</reference>
<evidence type="ECO:0000256" key="1">
    <source>
        <dbReference type="SAM" id="Phobius"/>
    </source>
</evidence>
<protein>
    <submittedName>
        <fullName evidence="2">Uncharacterized protein</fullName>
    </submittedName>
</protein>